<dbReference type="Proteomes" id="UP000800039">
    <property type="component" value="Unassembled WGS sequence"/>
</dbReference>
<dbReference type="GeneID" id="63845728"/>
<evidence type="ECO:0000313" key="5">
    <source>
        <dbReference type="Proteomes" id="UP000800039"/>
    </source>
</evidence>
<dbReference type="OrthoDB" id="5347452at2759"/>
<evidence type="ECO:0000256" key="1">
    <source>
        <dbReference type="SAM" id="MobiDB-lite"/>
    </source>
</evidence>
<reference evidence="4" key="1">
    <citation type="submission" date="2020-01" db="EMBL/GenBank/DDBJ databases">
        <authorList>
            <consortium name="DOE Joint Genome Institute"/>
            <person name="Haridas S."/>
            <person name="Albert R."/>
            <person name="Binder M."/>
            <person name="Bloem J."/>
            <person name="Labutti K."/>
            <person name="Salamov A."/>
            <person name="Andreopoulos B."/>
            <person name="Baker S.E."/>
            <person name="Barry K."/>
            <person name="Bills G."/>
            <person name="Bluhm B.H."/>
            <person name="Cannon C."/>
            <person name="Castanera R."/>
            <person name="Culley D.E."/>
            <person name="Daum C."/>
            <person name="Ezra D."/>
            <person name="Gonzalez J.B."/>
            <person name="Henrissat B."/>
            <person name="Kuo A."/>
            <person name="Liang C."/>
            <person name="Lipzen A."/>
            <person name="Lutzoni F."/>
            <person name="Magnuson J."/>
            <person name="Mondo S."/>
            <person name="Nolan M."/>
            <person name="Ohm R."/>
            <person name="Pangilinan J."/>
            <person name="Park H.-J."/>
            <person name="Ramirez L."/>
            <person name="Alfaro M."/>
            <person name="Sun H."/>
            <person name="Tritt A."/>
            <person name="Yoshinaga Y."/>
            <person name="Zwiers L.-H."/>
            <person name="Turgeon B.G."/>
            <person name="Goodwin S.B."/>
            <person name="Spatafora J.W."/>
            <person name="Crous P.W."/>
            <person name="Grigoriev I.V."/>
        </authorList>
    </citation>
    <scope>NUCLEOTIDE SEQUENCE</scope>
    <source>
        <strain evidence="4">CBS 394.84</strain>
    </source>
</reference>
<dbReference type="EMBL" id="ML976615">
    <property type="protein sequence ID" value="KAF1848417.1"/>
    <property type="molecule type" value="Genomic_DNA"/>
</dbReference>
<dbReference type="AlphaFoldDB" id="A0A9P4GMK9"/>
<feature type="chain" id="PRO_5040213414" evidence="3">
    <location>
        <begin position="20"/>
        <end position="254"/>
    </location>
</feature>
<name>A0A9P4GMK9_9PLEO</name>
<dbReference type="RefSeq" id="XP_040790980.1">
    <property type="nucleotide sequence ID" value="XM_040928475.1"/>
</dbReference>
<proteinExistence type="predicted"/>
<feature type="region of interest" description="Disordered" evidence="1">
    <location>
        <begin position="190"/>
        <end position="209"/>
    </location>
</feature>
<keyword evidence="3" id="KW-0732">Signal</keyword>
<organism evidence="4 5">
    <name type="scientific">Cucurbitaria berberidis CBS 394.84</name>
    <dbReference type="NCBI Taxonomy" id="1168544"/>
    <lineage>
        <taxon>Eukaryota</taxon>
        <taxon>Fungi</taxon>
        <taxon>Dikarya</taxon>
        <taxon>Ascomycota</taxon>
        <taxon>Pezizomycotina</taxon>
        <taxon>Dothideomycetes</taxon>
        <taxon>Pleosporomycetidae</taxon>
        <taxon>Pleosporales</taxon>
        <taxon>Pleosporineae</taxon>
        <taxon>Cucurbitariaceae</taxon>
        <taxon>Cucurbitaria</taxon>
    </lineage>
</organism>
<gene>
    <name evidence="4" type="ORF">K460DRAFT_281206</name>
</gene>
<accession>A0A9P4GMK9</accession>
<evidence type="ECO:0000256" key="3">
    <source>
        <dbReference type="SAM" id="SignalP"/>
    </source>
</evidence>
<comment type="caution">
    <text evidence="4">The sequence shown here is derived from an EMBL/GenBank/DDBJ whole genome shotgun (WGS) entry which is preliminary data.</text>
</comment>
<evidence type="ECO:0000256" key="2">
    <source>
        <dbReference type="SAM" id="Phobius"/>
    </source>
</evidence>
<keyword evidence="5" id="KW-1185">Reference proteome</keyword>
<feature type="region of interest" description="Disordered" evidence="1">
    <location>
        <begin position="27"/>
        <end position="46"/>
    </location>
</feature>
<keyword evidence="2" id="KW-0472">Membrane</keyword>
<protein>
    <submittedName>
        <fullName evidence="4">Uncharacterized protein</fullName>
    </submittedName>
</protein>
<keyword evidence="2" id="KW-1133">Transmembrane helix</keyword>
<feature type="transmembrane region" description="Helical" evidence="2">
    <location>
        <begin position="215"/>
        <end position="238"/>
    </location>
</feature>
<evidence type="ECO:0000313" key="4">
    <source>
        <dbReference type="EMBL" id="KAF1848417.1"/>
    </source>
</evidence>
<sequence>MKQSATLFSLVAALPVAHAITFGSPAPTATSPKRALDGTNPNLTKGPSVNEWMTHQDNTASGITCNAGRTCILLKSASIGMAGCCDGVDTQDCGWSPQCVDYRVYVGGNFSTKCMLNGFVHKCTDVLSPQCVTWTYPSDGVAHYGCAATSSNTIYTSLQHATDCLGDTKSMELPTVSGNGITGFKKATSTAVEPTHMPSGGGGNSSSGTRTTKKIAIGLIVGIITAIFHILFGIIVPLQTISDSSRRGARSGRD</sequence>
<keyword evidence="2" id="KW-0812">Transmembrane</keyword>
<feature type="signal peptide" evidence="3">
    <location>
        <begin position="1"/>
        <end position="19"/>
    </location>
</feature>